<dbReference type="InterPro" id="IPR050491">
    <property type="entry name" value="AmpC-like"/>
</dbReference>
<evidence type="ECO:0000313" key="7">
    <source>
        <dbReference type="Proteomes" id="UP000371423"/>
    </source>
</evidence>
<evidence type="ECO:0000313" key="6">
    <source>
        <dbReference type="EMBL" id="MQS97867.1"/>
    </source>
</evidence>
<comment type="subcellular location">
    <subcellularLocation>
        <location evidence="1">Membrane</location>
    </subcellularLocation>
</comment>
<proteinExistence type="predicted"/>
<comment type="caution">
    <text evidence="5">The sequence shown here is derived from an EMBL/GenBank/DDBJ whole genome shotgun (WGS) entry which is preliminary data.</text>
</comment>
<feature type="domain" description="Beta-lactamase-related" evidence="4">
    <location>
        <begin position="40"/>
        <end position="335"/>
    </location>
</feature>
<dbReference type="InterPro" id="IPR001466">
    <property type="entry name" value="Beta-lactam-related"/>
</dbReference>
<dbReference type="RefSeq" id="WP_153384431.1">
    <property type="nucleotide sequence ID" value="NZ_VDFO01000029.1"/>
</dbReference>
<evidence type="ECO:0000256" key="2">
    <source>
        <dbReference type="ARBA" id="ARBA00023136"/>
    </source>
</evidence>
<dbReference type="SUPFAM" id="SSF56601">
    <property type="entry name" value="beta-lactamase/transpeptidase-like"/>
    <property type="match status" value="1"/>
</dbReference>
<dbReference type="GO" id="GO:0016020">
    <property type="term" value="C:membrane"/>
    <property type="evidence" value="ECO:0007669"/>
    <property type="project" value="UniProtKB-SubCell"/>
</dbReference>
<dbReference type="InterPro" id="IPR012338">
    <property type="entry name" value="Beta-lactam/transpept-like"/>
</dbReference>
<feature type="signal peptide" evidence="3">
    <location>
        <begin position="1"/>
        <end position="25"/>
    </location>
</feature>
<reference evidence="7 8" key="1">
    <citation type="journal article" date="2019" name="Syst. Appl. Microbiol.">
        <title>Polyphasic characterization of two novel Lactobacillus spp. isolated from blown salami packages: Description of Lactobacillus halodurans sp. nov. and Lactobacillus salsicarnum sp. nov.</title>
        <authorList>
            <person name="Schuster J.A."/>
            <person name="Klingl A."/>
            <person name="Vogel R.F."/>
            <person name="Ehrmann M.A."/>
        </authorList>
    </citation>
    <scope>NUCLEOTIDE SEQUENCE [LARGE SCALE GENOMIC DNA]</scope>
    <source>
        <strain evidence="6 7">TMW 1.1920</strain>
        <strain evidence="5 8">TMW 1.2172</strain>
    </source>
</reference>
<gene>
    <name evidence="6" type="ORF">FHL05_08205</name>
    <name evidence="5" type="ORF">FHL06_01265</name>
</gene>
<dbReference type="Gene3D" id="3.40.710.10">
    <property type="entry name" value="DD-peptidase/beta-lactamase superfamily"/>
    <property type="match status" value="1"/>
</dbReference>
<organism evidence="5 8">
    <name type="scientific">Companilactobacillus halodurans</name>
    <dbReference type="NCBI Taxonomy" id="2584183"/>
    <lineage>
        <taxon>Bacteria</taxon>
        <taxon>Bacillati</taxon>
        <taxon>Bacillota</taxon>
        <taxon>Bacilli</taxon>
        <taxon>Lactobacillales</taxon>
        <taxon>Lactobacillaceae</taxon>
        <taxon>Companilactobacillus</taxon>
    </lineage>
</organism>
<sequence>MKKIILSIFMLFALFSNFTSPTVLASSEIDTSVNDEFGKKVDQLLDQKGFSGSILVIRDGKPIYRTSRGYADNANNLDNKKNTAYEIDSVQKSMTAALVMKEVQKGKLTLKTKLSRFYPQVPGSDRITIRQMLDMTSGLSLKGNIGPSSVLSDSGIIAADMKNIKFSNLLYNKWNYQAINYNLLSGILEQLTGKSYRKLFIDNYVKKLHLKKTIFAYNDSSNIQKALGYNNSDPLNATLNYKQPMVTPRSFEYDELGTGQVYMSTHDLFKVEHYIMSGPMLTKASRQTLFKSGSISTYGGGLYHAKNDNFANGWGYGFQTVMHISDNGQNAVVVLENYQRLAADVKPIAKQIYGMANQ</sequence>
<dbReference type="EMBL" id="VDFO01000029">
    <property type="protein sequence ID" value="MQS97867.1"/>
    <property type="molecule type" value="Genomic_DNA"/>
</dbReference>
<evidence type="ECO:0000313" key="5">
    <source>
        <dbReference type="EMBL" id="MQS75026.1"/>
    </source>
</evidence>
<dbReference type="Proteomes" id="UP000414364">
    <property type="component" value="Unassembled WGS sequence"/>
</dbReference>
<dbReference type="Pfam" id="PF00144">
    <property type="entry name" value="Beta-lactamase"/>
    <property type="match status" value="1"/>
</dbReference>
<evidence type="ECO:0000256" key="3">
    <source>
        <dbReference type="SAM" id="SignalP"/>
    </source>
</evidence>
<evidence type="ECO:0000256" key="1">
    <source>
        <dbReference type="ARBA" id="ARBA00004370"/>
    </source>
</evidence>
<evidence type="ECO:0000259" key="4">
    <source>
        <dbReference type="Pfam" id="PF00144"/>
    </source>
</evidence>
<dbReference type="AlphaFoldDB" id="A0A5P0ZLH3"/>
<dbReference type="OrthoDB" id="2151402at2"/>
<keyword evidence="3" id="KW-0732">Signal</keyword>
<dbReference type="EMBL" id="VDFP01000001">
    <property type="protein sequence ID" value="MQS75026.1"/>
    <property type="molecule type" value="Genomic_DNA"/>
</dbReference>
<dbReference type="PANTHER" id="PTHR46825:SF11">
    <property type="entry name" value="PENICILLIN-BINDING PROTEIN 4"/>
    <property type="match status" value="1"/>
</dbReference>
<keyword evidence="2" id="KW-0472">Membrane</keyword>
<accession>A0A5P0ZLH3</accession>
<protein>
    <submittedName>
        <fullName evidence="5">Beta-lactamase family protein</fullName>
    </submittedName>
</protein>
<name>A0A5P0ZLH3_9LACO</name>
<dbReference type="PANTHER" id="PTHR46825">
    <property type="entry name" value="D-ALANYL-D-ALANINE-CARBOXYPEPTIDASE/ENDOPEPTIDASE AMPH"/>
    <property type="match status" value="1"/>
</dbReference>
<feature type="chain" id="PRO_5044622335" evidence="3">
    <location>
        <begin position="26"/>
        <end position="358"/>
    </location>
</feature>
<keyword evidence="7" id="KW-1185">Reference proteome</keyword>
<dbReference type="Proteomes" id="UP000371423">
    <property type="component" value="Unassembled WGS sequence"/>
</dbReference>
<evidence type="ECO:0000313" key="8">
    <source>
        <dbReference type="Proteomes" id="UP000414364"/>
    </source>
</evidence>